<evidence type="ECO:0000259" key="2">
    <source>
        <dbReference type="Pfam" id="PF01548"/>
    </source>
</evidence>
<organism evidence="4 8">
    <name type="scientific">Fervidobacterium nodosum (strain ATCC 35602 / DSM 5306 / Rt17-B1)</name>
    <dbReference type="NCBI Taxonomy" id="381764"/>
    <lineage>
        <taxon>Bacteria</taxon>
        <taxon>Thermotogati</taxon>
        <taxon>Thermotogota</taxon>
        <taxon>Thermotogae</taxon>
        <taxon>Thermotogales</taxon>
        <taxon>Fervidobacteriaceae</taxon>
        <taxon>Fervidobacterium</taxon>
    </lineage>
</organism>
<feature type="domain" description="Transposase IS110-like N-terminal" evidence="2">
    <location>
        <begin position="20"/>
        <end position="182"/>
    </location>
</feature>
<reference evidence="4 8" key="2">
    <citation type="journal article" date="2009" name="Proc. Natl. Acad. Sci. U.S.A.">
        <title>On the chimeric nature, thermophilic origin, and phylogenetic placement of the Thermotogales.</title>
        <authorList>
            <person name="Zhaxybayeva O."/>
            <person name="Swithers K.S."/>
            <person name="Lapierre P."/>
            <person name="Fournier G.P."/>
            <person name="Bickhart D.M."/>
            <person name="DeBoy R.T."/>
            <person name="Nelson K.E."/>
            <person name="Nesbo C.L."/>
            <person name="Doolittle W.F."/>
            <person name="Gogarten J.P."/>
            <person name="Noll K.M."/>
        </authorList>
    </citation>
    <scope>NUCLEOTIDE SEQUENCE [LARGE SCALE GENOMIC DNA]</scope>
    <source>
        <strain evidence="8">ATCC 35602 / DSM 5306 / Rt17-B1</strain>
        <strain evidence="4">Rt17-B1</strain>
    </source>
</reference>
<dbReference type="NCBIfam" id="NF033542">
    <property type="entry name" value="transpos_IS110"/>
    <property type="match status" value="1"/>
</dbReference>
<dbReference type="OrthoDB" id="9790935at2"/>
<evidence type="ECO:0000313" key="8">
    <source>
        <dbReference type="Proteomes" id="UP000002415"/>
    </source>
</evidence>
<dbReference type="HOGENOM" id="CLU_036902_4_1_0"/>
<dbReference type="GO" id="GO:0006313">
    <property type="term" value="P:DNA transposition"/>
    <property type="evidence" value="ECO:0007669"/>
    <property type="project" value="InterPro"/>
</dbReference>
<dbReference type="InterPro" id="IPR003346">
    <property type="entry name" value="Transposase_20"/>
</dbReference>
<dbReference type="AlphaFoldDB" id="A7HJ52"/>
<dbReference type="Pfam" id="PF02371">
    <property type="entry name" value="Transposase_20"/>
    <property type="match status" value="1"/>
</dbReference>
<dbReference type="EMBL" id="CP000771">
    <property type="protein sequence ID" value="ABS59935.1"/>
    <property type="molecule type" value="Genomic_DNA"/>
</dbReference>
<dbReference type="KEGG" id="fno:Fnod_1594"/>
<dbReference type="KEGG" id="fno:Fnod_0066"/>
<protein>
    <submittedName>
        <fullName evidence="4">Transposase IS116/IS110/IS902 family protein</fullName>
    </submittedName>
</protein>
<feature type="coiled-coil region" evidence="1">
    <location>
        <begin position="251"/>
        <end position="292"/>
    </location>
</feature>
<evidence type="ECO:0000313" key="6">
    <source>
        <dbReference type="EMBL" id="ABS61436.1"/>
    </source>
</evidence>
<accession>A7HJ52</accession>
<dbReference type="InterPro" id="IPR047650">
    <property type="entry name" value="Transpos_IS110"/>
</dbReference>
<name>A7HJ52_FERNB</name>
<feature type="domain" description="Transposase IS116/IS110/IS902 C-terminal" evidence="3">
    <location>
        <begin position="290"/>
        <end position="374"/>
    </location>
</feature>
<dbReference type="GO" id="GO:0003677">
    <property type="term" value="F:DNA binding"/>
    <property type="evidence" value="ECO:0007669"/>
    <property type="project" value="InterPro"/>
</dbReference>
<dbReference type="STRING" id="381764.Fnod_0066"/>
<dbReference type="Pfam" id="PF01548">
    <property type="entry name" value="DEDD_Tnp_IS110"/>
    <property type="match status" value="1"/>
</dbReference>
<dbReference type="KEGG" id="fno:Fnod_0234"/>
<evidence type="ECO:0000313" key="4">
    <source>
        <dbReference type="EMBL" id="ABS59935.1"/>
    </source>
</evidence>
<dbReference type="EMBL" id="CP000771">
    <property type="protein sequence ID" value="ABS60101.1"/>
    <property type="molecule type" value="Genomic_DNA"/>
</dbReference>
<dbReference type="GO" id="GO:0004803">
    <property type="term" value="F:transposase activity"/>
    <property type="evidence" value="ECO:0007669"/>
    <property type="project" value="InterPro"/>
</dbReference>
<sequence length="419" mass="48823">MEQKYVNPKVSRISQDTLIVGIDVAKRNHWVRMTDYRGIDLISPFKINNTIDGIKMLEEKIRIIKQKEGLNNVILGMEPSGHYWKVLAWQMKSNEQVNYLVGVNPYHVKKSKEFDDNSPSKNDKKDAGLIAKLIKDGRYFDMHLSNDVYSELKVLTTTREQLVSKRKNSKNIVIAIIDEYFPEYEKIYKNIFSEGSMKLLKTYPFPEEILRVGVEEIESVLKESTKGKDWKSRARKIYEAARESVGVRAGQKSAKMKLRMLLEEIELLTRQIQELEEEMKKMIEETEEGEYIESVPGIGTVMTATILGETGGLSRFKSWKQIRKLAGLNLYEESSGEHKGKTRITKRGRPLLRKIIYLMAKTVIRHNREIMEKYLKLRKREKNPLKETQALIAIGLKMIRIIFKLVKSKTRYEPERVYV</sequence>
<dbReference type="PANTHER" id="PTHR33055:SF15">
    <property type="entry name" value="TRANSPOSASE-RELATED"/>
    <property type="match status" value="1"/>
</dbReference>
<keyword evidence="8" id="KW-1185">Reference proteome</keyword>
<evidence type="ECO:0000256" key="1">
    <source>
        <dbReference type="SAM" id="Coils"/>
    </source>
</evidence>
<dbReference type="RefSeq" id="WP_011993258.1">
    <property type="nucleotide sequence ID" value="NC_009718.1"/>
</dbReference>
<keyword evidence="1" id="KW-0175">Coiled coil</keyword>
<evidence type="ECO:0000313" key="5">
    <source>
        <dbReference type="EMBL" id="ABS60101.1"/>
    </source>
</evidence>
<dbReference type="KEGG" id="fno:Fnod_1615"/>
<dbReference type="EMBL" id="CP000771">
    <property type="protein sequence ID" value="ABS61455.1"/>
    <property type="molecule type" value="Genomic_DNA"/>
</dbReference>
<dbReference type="eggNOG" id="COG3547">
    <property type="taxonomic scope" value="Bacteria"/>
</dbReference>
<proteinExistence type="predicted"/>
<reference evidence="4 8" key="1">
    <citation type="submission" date="2007-07" db="EMBL/GenBank/DDBJ databases">
        <title>Complete sequence of Fervidobacterium nodosum Rt17-B1.</title>
        <authorList>
            <consortium name="US DOE Joint Genome Institute"/>
            <person name="Copeland A."/>
            <person name="Lucas S."/>
            <person name="Lapidus A."/>
            <person name="Barry K."/>
            <person name="Glavina del Rio T."/>
            <person name="Dalin E."/>
            <person name="Tice H."/>
            <person name="Pitluck S."/>
            <person name="Saunders E."/>
            <person name="Brettin T."/>
            <person name="Bruce D."/>
            <person name="Detter J.C."/>
            <person name="Han C."/>
            <person name="Schmutz J."/>
            <person name="Larimer F."/>
            <person name="Land M."/>
            <person name="Hauser L."/>
            <person name="Kyrpides N."/>
            <person name="Mikhailova N."/>
            <person name="Nelson K."/>
            <person name="Gogarten J.P."/>
            <person name="Noll K."/>
            <person name="Richardson P."/>
        </authorList>
    </citation>
    <scope>NUCLEOTIDE SEQUENCE [LARGE SCALE GENOMIC DNA]</scope>
    <source>
        <strain evidence="8">ATCC 35602 / DSM 5306 / Rt17-B1</strain>
        <strain evidence="4">Rt17-B1</strain>
    </source>
</reference>
<evidence type="ECO:0000313" key="7">
    <source>
        <dbReference type="EMBL" id="ABS61455.1"/>
    </source>
</evidence>
<dbReference type="PANTHER" id="PTHR33055">
    <property type="entry name" value="TRANSPOSASE FOR INSERTION SEQUENCE ELEMENT IS1111A"/>
    <property type="match status" value="1"/>
</dbReference>
<dbReference type="Proteomes" id="UP000002415">
    <property type="component" value="Chromosome"/>
</dbReference>
<evidence type="ECO:0000259" key="3">
    <source>
        <dbReference type="Pfam" id="PF02371"/>
    </source>
</evidence>
<dbReference type="InterPro" id="IPR002525">
    <property type="entry name" value="Transp_IS110-like_N"/>
</dbReference>
<gene>
    <name evidence="4" type="ordered locus">Fnod_0066</name>
    <name evidence="5" type="ordered locus">Fnod_0234</name>
    <name evidence="6" type="ordered locus">Fnod_1594</name>
    <name evidence="7" type="ordered locus">Fnod_1615</name>
</gene>
<dbReference type="EMBL" id="CP000771">
    <property type="protein sequence ID" value="ABS61436.1"/>
    <property type="molecule type" value="Genomic_DNA"/>
</dbReference>